<organism evidence="2 3">
    <name type="scientific">Fodinibius sediminis</name>
    <dbReference type="NCBI Taxonomy" id="1214077"/>
    <lineage>
        <taxon>Bacteria</taxon>
        <taxon>Pseudomonadati</taxon>
        <taxon>Balneolota</taxon>
        <taxon>Balneolia</taxon>
        <taxon>Balneolales</taxon>
        <taxon>Balneolaceae</taxon>
        <taxon>Fodinibius</taxon>
    </lineage>
</organism>
<dbReference type="InterPro" id="IPR011250">
    <property type="entry name" value="OMP/PagP_B-barrel"/>
</dbReference>
<keyword evidence="3" id="KW-1185">Reference proteome</keyword>
<reference evidence="2 3" key="1">
    <citation type="submission" date="2017-05" db="EMBL/GenBank/DDBJ databases">
        <authorList>
            <person name="Varghese N."/>
            <person name="Submissions S."/>
        </authorList>
    </citation>
    <scope>NUCLEOTIDE SEQUENCE [LARGE SCALE GENOMIC DNA]</scope>
    <source>
        <strain evidence="2 3">DSM 21194</strain>
    </source>
</reference>
<dbReference type="RefSeq" id="WP_142715269.1">
    <property type="nucleotide sequence ID" value="NZ_FXTH01000013.1"/>
</dbReference>
<protein>
    <recommendedName>
        <fullName evidence="4">Outer membrane protein beta-barrel domain-containing protein</fullName>
    </recommendedName>
</protein>
<evidence type="ECO:0000313" key="3">
    <source>
        <dbReference type="Proteomes" id="UP000317593"/>
    </source>
</evidence>
<sequence length="163" mass="17531">MKTATKTLLLIAAILMGTTTAFAQDRPDSGTVGLSASLQSSQTNIKIPIWASESIVIAPVVGFTHEEDDFTTLNVGINPRFYQSLGDDFATYIGAQGILQHTSFDEPVDDDDSDFLIGASGGGEYFLDEHFSLGVEGQLNFLIDDNNDDSIFTAAAITGTFYF</sequence>
<gene>
    <name evidence="2" type="ORF">SAMN06265218_11376</name>
</gene>
<dbReference type="EMBL" id="FXTH01000013">
    <property type="protein sequence ID" value="SMO79061.1"/>
    <property type="molecule type" value="Genomic_DNA"/>
</dbReference>
<name>A0A521E6M7_9BACT</name>
<proteinExistence type="predicted"/>
<dbReference type="OrthoDB" id="9553527at2"/>
<dbReference type="Proteomes" id="UP000317593">
    <property type="component" value="Unassembled WGS sequence"/>
</dbReference>
<evidence type="ECO:0000256" key="1">
    <source>
        <dbReference type="SAM" id="SignalP"/>
    </source>
</evidence>
<dbReference type="SUPFAM" id="SSF56925">
    <property type="entry name" value="OMPA-like"/>
    <property type="match status" value="1"/>
</dbReference>
<evidence type="ECO:0000313" key="2">
    <source>
        <dbReference type="EMBL" id="SMO79061.1"/>
    </source>
</evidence>
<feature type="chain" id="PRO_5021793626" description="Outer membrane protein beta-barrel domain-containing protein" evidence="1">
    <location>
        <begin position="24"/>
        <end position="163"/>
    </location>
</feature>
<accession>A0A521E6M7</accession>
<dbReference type="Gene3D" id="2.40.160.20">
    <property type="match status" value="1"/>
</dbReference>
<keyword evidence="1" id="KW-0732">Signal</keyword>
<evidence type="ECO:0008006" key="4">
    <source>
        <dbReference type="Google" id="ProtNLM"/>
    </source>
</evidence>
<feature type="signal peptide" evidence="1">
    <location>
        <begin position="1"/>
        <end position="23"/>
    </location>
</feature>
<dbReference type="AlphaFoldDB" id="A0A521E6M7"/>